<keyword evidence="3" id="KW-1003">Cell membrane</keyword>
<dbReference type="OrthoDB" id="9807356at2"/>
<gene>
    <name evidence="14" type="primary">rfaC</name>
    <name evidence="14" type="ORF">RHODGE_RHODGE_00312</name>
</gene>
<evidence type="ECO:0000256" key="10">
    <source>
        <dbReference type="ARBA" id="ARBA00044041"/>
    </source>
</evidence>
<keyword evidence="15" id="KW-1185">Reference proteome</keyword>
<evidence type="ECO:0000256" key="4">
    <source>
        <dbReference type="ARBA" id="ARBA00022519"/>
    </source>
</evidence>
<dbReference type="Gene3D" id="3.40.50.2000">
    <property type="entry name" value="Glycogen Phosphorylase B"/>
    <property type="match status" value="2"/>
</dbReference>
<keyword evidence="4" id="KW-0997">Cell inner membrane</keyword>
<dbReference type="CDD" id="cd03789">
    <property type="entry name" value="GT9_LPS_heptosyltransferase"/>
    <property type="match status" value="1"/>
</dbReference>
<comment type="catalytic activity">
    <reaction evidence="13">
        <text>an alpha-Kdo-(2-&gt;4)-alpha-Kdo-(2-&gt;6)-lipid A + ADP-L-glycero-beta-D-manno-heptose = an L-alpha-D-Hep-(1-&gt;5)-[alpha-Kdo-(2-&gt;4)]-alpha-Kdo-(2-&gt;6)-lipid A + ADP + H(+)</text>
        <dbReference type="Rhea" id="RHEA:74067"/>
        <dbReference type="ChEBI" id="CHEBI:15378"/>
        <dbReference type="ChEBI" id="CHEBI:61506"/>
        <dbReference type="ChEBI" id="CHEBI:176431"/>
        <dbReference type="ChEBI" id="CHEBI:193068"/>
        <dbReference type="ChEBI" id="CHEBI:456216"/>
        <dbReference type="EC" id="2.4.99.23"/>
    </reaction>
</comment>
<dbReference type="GO" id="GO:0008713">
    <property type="term" value="F:ADP-heptose-lipopolysaccharide heptosyltransferase activity"/>
    <property type="evidence" value="ECO:0007669"/>
    <property type="project" value="TreeGrafter"/>
</dbReference>
<keyword evidence="5" id="KW-0328">Glycosyltransferase</keyword>
<dbReference type="InterPro" id="IPR051199">
    <property type="entry name" value="LPS_LOS_Heptosyltrfase"/>
</dbReference>
<name>A0A447CQ67_9BRAD</name>
<dbReference type="EC" id="2.4.99.23" evidence="10"/>
<dbReference type="Pfam" id="PF01075">
    <property type="entry name" value="Glyco_transf_9"/>
    <property type="match status" value="1"/>
</dbReference>
<comment type="subcellular location">
    <subcellularLocation>
        <location evidence="1">Cell inner membrane</location>
        <topology evidence="1">Peripheral membrane protein</topology>
        <orientation evidence="1">Cytoplasmic side</orientation>
    </subcellularLocation>
</comment>
<dbReference type="AlphaFoldDB" id="A0A447CQ67"/>
<dbReference type="PANTHER" id="PTHR30160">
    <property type="entry name" value="TETRAACYLDISACCHARIDE 4'-KINASE-RELATED"/>
    <property type="match status" value="1"/>
</dbReference>
<organism evidence="14 15">
    <name type="scientific">Rhodoplanes serenus</name>
    <dbReference type="NCBI Taxonomy" id="200615"/>
    <lineage>
        <taxon>Bacteria</taxon>
        <taxon>Pseudomonadati</taxon>
        <taxon>Pseudomonadota</taxon>
        <taxon>Alphaproteobacteria</taxon>
        <taxon>Hyphomicrobiales</taxon>
        <taxon>Nitrobacteraceae</taxon>
        <taxon>Rhodoplanes</taxon>
    </lineage>
</organism>
<keyword evidence="8" id="KW-0472">Membrane</keyword>
<keyword evidence="6" id="KW-0808">Transferase</keyword>
<evidence type="ECO:0000256" key="7">
    <source>
        <dbReference type="ARBA" id="ARBA00022985"/>
    </source>
</evidence>
<evidence type="ECO:0000256" key="11">
    <source>
        <dbReference type="ARBA" id="ARBA00044190"/>
    </source>
</evidence>
<accession>A0A447CQ67</accession>
<evidence type="ECO:0000256" key="1">
    <source>
        <dbReference type="ARBA" id="ARBA00004515"/>
    </source>
</evidence>
<comment type="pathway">
    <text evidence="2">Bacterial outer membrane biogenesis; LPS core biosynthesis.</text>
</comment>
<evidence type="ECO:0000256" key="6">
    <source>
        <dbReference type="ARBA" id="ARBA00022679"/>
    </source>
</evidence>
<dbReference type="GO" id="GO:0005829">
    <property type="term" value="C:cytosol"/>
    <property type="evidence" value="ECO:0007669"/>
    <property type="project" value="TreeGrafter"/>
</dbReference>
<dbReference type="SUPFAM" id="SSF53756">
    <property type="entry name" value="UDP-Glycosyltransferase/glycogen phosphorylase"/>
    <property type="match status" value="1"/>
</dbReference>
<sequence length="321" mass="34582">MVDILFIKTSSLGDVVHNMPAVTDARRHRPAVRLAWVVEEAFAPLARLHPGVDEVIPVAWRRWRRQLGRAATWREIGRFVARLRARSYDTVIDTQGLVRTAVITRLVRGPRHGYDRRSVREALASASYDVRHAVGRELHAVDRNRLLTGRALGYAPEGPIDYGLDRATLAPVGGAGAPYAVLLHATARPEKEWPEDHWVALGRSLAARGLELVLPWGTEAEAARARRLAAALPGARVPDRRPLDEVARLIAGATVVVGVDTGLLHLAAALGVPLVSIFVGSEPMLTGPTGTGPIVTLGRDGGRCAVAEVEAAVARVLPAGR</sequence>
<dbReference type="GO" id="GO:0009244">
    <property type="term" value="P:lipopolysaccharide core region biosynthetic process"/>
    <property type="evidence" value="ECO:0007669"/>
    <property type="project" value="InterPro"/>
</dbReference>
<dbReference type="Proteomes" id="UP000289200">
    <property type="component" value="Unassembled WGS sequence"/>
</dbReference>
<evidence type="ECO:0000256" key="13">
    <source>
        <dbReference type="ARBA" id="ARBA00049201"/>
    </source>
</evidence>
<dbReference type="NCBIfam" id="TIGR02193">
    <property type="entry name" value="heptsyl_trn_I"/>
    <property type="match status" value="1"/>
</dbReference>
<dbReference type="InterPro" id="IPR011908">
    <property type="entry name" value="LipoPS_heptosylTferase-I"/>
</dbReference>
<dbReference type="EMBL" id="UWOC01000017">
    <property type="protein sequence ID" value="VCU07206.1"/>
    <property type="molecule type" value="Genomic_DNA"/>
</dbReference>
<evidence type="ECO:0000256" key="3">
    <source>
        <dbReference type="ARBA" id="ARBA00022475"/>
    </source>
</evidence>
<evidence type="ECO:0000256" key="8">
    <source>
        <dbReference type="ARBA" id="ARBA00023136"/>
    </source>
</evidence>
<dbReference type="InterPro" id="IPR002201">
    <property type="entry name" value="Glyco_trans_9"/>
</dbReference>
<evidence type="ECO:0000256" key="9">
    <source>
        <dbReference type="ARBA" id="ARBA00043995"/>
    </source>
</evidence>
<comment type="similarity">
    <text evidence="9">Belongs to the glycosyltransferase 9 family.</text>
</comment>
<dbReference type="PANTHER" id="PTHR30160:SF19">
    <property type="entry name" value="LIPOPOLYSACCHARIDE HEPTOSYLTRANSFERASE 1"/>
    <property type="match status" value="1"/>
</dbReference>
<evidence type="ECO:0000256" key="2">
    <source>
        <dbReference type="ARBA" id="ARBA00004713"/>
    </source>
</evidence>
<protein>
    <recommendedName>
        <fullName evidence="11">Lipopolysaccharide heptosyltransferase 1</fullName>
        <ecNumber evidence="10">2.4.99.23</ecNumber>
    </recommendedName>
    <alternativeName>
        <fullName evidence="12">ADP-heptose:lipopolysaccharide heptosyltransferase I</fullName>
    </alternativeName>
</protein>
<evidence type="ECO:0000313" key="14">
    <source>
        <dbReference type="EMBL" id="VCU07206.1"/>
    </source>
</evidence>
<evidence type="ECO:0000256" key="12">
    <source>
        <dbReference type="ARBA" id="ARBA00044330"/>
    </source>
</evidence>
<comment type="caution">
    <text evidence="14">The sequence shown here is derived from an EMBL/GenBank/DDBJ whole genome shotgun (WGS) entry which is preliminary data.</text>
</comment>
<dbReference type="GO" id="GO:0005886">
    <property type="term" value="C:plasma membrane"/>
    <property type="evidence" value="ECO:0007669"/>
    <property type="project" value="UniProtKB-SubCell"/>
</dbReference>
<reference evidence="15" key="1">
    <citation type="submission" date="2018-10" db="EMBL/GenBank/DDBJ databases">
        <authorList>
            <person name="Peiro R."/>
            <person name="Begona"/>
            <person name="Cbmso G."/>
            <person name="Lopez M."/>
            <person name="Gonzalez S."/>
            <person name="Sacristan E."/>
            <person name="Castillo E."/>
        </authorList>
    </citation>
    <scope>NUCLEOTIDE SEQUENCE [LARGE SCALE GENOMIC DNA]</scope>
</reference>
<proteinExistence type="inferred from homology"/>
<evidence type="ECO:0000313" key="15">
    <source>
        <dbReference type="Proteomes" id="UP000289200"/>
    </source>
</evidence>
<dbReference type="RefSeq" id="WP_129607381.1">
    <property type="nucleotide sequence ID" value="NZ_UWOC01000017.1"/>
</dbReference>
<evidence type="ECO:0000256" key="5">
    <source>
        <dbReference type="ARBA" id="ARBA00022676"/>
    </source>
</evidence>
<keyword evidence="7" id="KW-0448">Lipopolysaccharide biosynthesis</keyword>